<sequence>MDEVSFSHFLGNLQTKEWLVKLSAVVCWTHVGEWAGSFADVGRSGAWETASLNGSEEHARKILAVVVSQFRHYTVTGLLT</sequence>
<evidence type="ECO:0008006" key="3">
    <source>
        <dbReference type="Google" id="ProtNLM"/>
    </source>
</evidence>
<gene>
    <name evidence="1" type="ORF">XENOCAPTIV_013584</name>
</gene>
<accession>A0ABV0SH56</accession>
<organism evidence="1 2">
    <name type="scientific">Xenoophorus captivus</name>
    <dbReference type="NCBI Taxonomy" id="1517983"/>
    <lineage>
        <taxon>Eukaryota</taxon>
        <taxon>Metazoa</taxon>
        <taxon>Chordata</taxon>
        <taxon>Craniata</taxon>
        <taxon>Vertebrata</taxon>
        <taxon>Euteleostomi</taxon>
        <taxon>Actinopterygii</taxon>
        <taxon>Neopterygii</taxon>
        <taxon>Teleostei</taxon>
        <taxon>Neoteleostei</taxon>
        <taxon>Acanthomorphata</taxon>
        <taxon>Ovalentaria</taxon>
        <taxon>Atherinomorphae</taxon>
        <taxon>Cyprinodontiformes</taxon>
        <taxon>Goodeidae</taxon>
        <taxon>Xenoophorus</taxon>
    </lineage>
</organism>
<dbReference type="EMBL" id="JAHRIN010078448">
    <property type="protein sequence ID" value="MEQ2219171.1"/>
    <property type="molecule type" value="Genomic_DNA"/>
</dbReference>
<evidence type="ECO:0000313" key="1">
    <source>
        <dbReference type="EMBL" id="MEQ2219171.1"/>
    </source>
</evidence>
<reference evidence="1 2" key="1">
    <citation type="submission" date="2021-06" db="EMBL/GenBank/DDBJ databases">
        <authorList>
            <person name="Palmer J.M."/>
        </authorList>
    </citation>
    <scope>NUCLEOTIDE SEQUENCE [LARGE SCALE GENOMIC DNA]</scope>
    <source>
        <strain evidence="1 2">XC_2019</strain>
        <tissue evidence="1">Muscle</tissue>
    </source>
</reference>
<keyword evidence="2" id="KW-1185">Reference proteome</keyword>
<evidence type="ECO:0000313" key="2">
    <source>
        <dbReference type="Proteomes" id="UP001434883"/>
    </source>
</evidence>
<protein>
    <recommendedName>
        <fullName evidence="3">MHC class I antigen</fullName>
    </recommendedName>
</protein>
<feature type="non-terminal residue" evidence="1">
    <location>
        <position position="80"/>
    </location>
</feature>
<dbReference type="Proteomes" id="UP001434883">
    <property type="component" value="Unassembled WGS sequence"/>
</dbReference>
<comment type="caution">
    <text evidence="1">The sequence shown here is derived from an EMBL/GenBank/DDBJ whole genome shotgun (WGS) entry which is preliminary data.</text>
</comment>
<name>A0ABV0SH56_9TELE</name>
<proteinExistence type="predicted"/>